<feature type="domain" description="Tr-type G" evidence="3">
    <location>
        <begin position="7"/>
        <end position="267"/>
    </location>
</feature>
<dbReference type="InterPro" id="IPR027417">
    <property type="entry name" value="P-loop_NTPase"/>
</dbReference>
<dbReference type="Pfam" id="PF03764">
    <property type="entry name" value="EFG_IV"/>
    <property type="match status" value="1"/>
</dbReference>
<dbReference type="SUPFAM" id="SSF52540">
    <property type="entry name" value="P-loop containing nucleoside triphosphate hydrolases"/>
    <property type="match status" value="1"/>
</dbReference>
<dbReference type="Pfam" id="PF14492">
    <property type="entry name" value="EFG_III"/>
    <property type="match status" value="1"/>
</dbReference>
<dbReference type="GO" id="GO:0003924">
    <property type="term" value="F:GTPase activity"/>
    <property type="evidence" value="ECO:0007669"/>
    <property type="project" value="InterPro"/>
</dbReference>
<dbReference type="GO" id="GO:0005525">
    <property type="term" value="F:GTP binding"/>
    <property type="evidence" value="ECO:0007669"/>
    <property type="project" value="UniProtKB-KW"/>
</dbReference>
<dbReference type="PANTHER" id="PTHR43261">
    <property type="entry name" value="TRANSLATION ELONGATION FACTOR G-RELATED"/>
    <property type="match status" value="1"/>
</dbReference>
<dbReference type="InterPro" id="IPR035649">
    <property type="entry name" value="EFG_V"/>
</dbReference>
<proteinExistence type="predicted"/>
<dbReference type="InterPro" id="IPR005225">
    <property type="entry name" value="Small_GTP-bd"/>
</dbReference>
<dbReference type="Gene3D" id="3.40.50.300">
    <property type="entry name" value="P-loop containing nucleotide triphosphate hydrolases"/>
    <property type="match status" value="1"/>
</dbReference>
<dbReference type="CDD" id="cd01434">
    <property type="entry name" value="EFG_mtEFG1_IV"/>
    <property type="match status" value="1"/>
</dbReference>
<dbReference type="GO" id="GO:0032790">
    <property type="term" value="P:ribosome disassembly"/>
    <property type="evidence" value="ECO:0007669"/>
    <property type="project" value="TreeGrafter"/>
</dbReference>
<dbReference type="GO" id="GO:0003746">
    <property type="term" value="F:translation elongation factor activity"/>
    <property type="evidence" value="ECO:0007669"/>
    <property type="project" value="InterPro"/>
</dbReference>
<dbReference type="Gene3D" id="3.30.70.870">
    <property type="entry name" value="Elongation Factor G (Translational Gtpase), domain 3"/>
    <property type="match status" value="1"/>
</dbReference>
<protein>
    <recommendedName>
        <fullName evidence="3">Tr-type G domain-containing protein</fullName>
    </recommendedName>
</protein>
<dbReference type="CDD" id="cd16262">
    <property type="entry name" value="EFG_III"/>
    <property type="match status" value="1"/>
</dbReference>
<evidence type="ECO:0000259" key="3">
    <source>
        <dbReference type="PROSITE" id="PS51722"/>
    </source>
</evidence>
<dbReference type="AlphaFoldDB" id="A0A381TNH6"/>
<organism evidence="4">
    <name type="scientific">marine metagenome</name>
    <dbReference type="NCBI Taxonomy" id="408172"/>
    <lineage>
        <taxon>unclassified sequences</taxon>
        <taxon>metagenomes</taxon>
        <taxon>ecological metagenomes</taxon>
    </lineage>
</organism>
<dbReference type="PROSITE" id="PS51722">
    <property type="entry name" value="G_TR_2"/>
    <property type="match status" value="1"/>
</dbReference>
<dbReference type="Gene3D" id="2.40.30.10">
    <property type="entry name" value="Translation factors"/>
    <property type="match status" value="1"/>
</dbReference>
<dbReference type="InterPro" id="IPR009000">
    <property type="entry name" value="Transl_B-barrel_sf"/>
</dbReference>
<evidence type="ECO:0000313" key="4">
    <source>
        <dbReference type="EMBL" id="SVA17622.1"/>
    </source>
</evidence>
<dbReference type="CDD" id="cd04170">
    <property type="entry name" value="EF-G_bact"/>
    <property type="match status" value="1"/>
</dbReference>
<dbReference type="InterPro" id="IPR035647">
    <property type="entry name" value="EFG_III/V"/>
</dbReference>
<dbReference type="InterPro" id="IPR000795">
    <property type="entry name" value="T_Tr_GTP-bd_dom"/>
</dbReference>
<dbReference type="CDD" id="cd03713">
    <property type="entry name" value="EFG_mtEFG_C"/>
    <property type="match status" value="1"/>
</dbReference>
<dbReference type="EMBL" id="UINC01004894">
    <property type="protein sequence ID" value="SVA17622.1"/>
    <property type="molecule type" value="Genomic_DNA"/>
</dbReference>
<dbReference type="SUPFAM" id="SSF54211">
    <property type="entry name" value="Ribosomal protein S5 domain 2-like"/>
    <property type="match status" value="1"/>
</dbReference>
<dbReference type="InterPro" id="IPR020568">
    <property type="entry name" value="Ribosomal_Su5_D2-typ_SF"/>
</dbReference>
<dbReference type="NCBIfam" id="NF009381">
    <property type="entry name" value="PRK12740.1-5"/>
    <property type="match status" value="1"/>
</dbReference>
<dbReference type="InterPro" id="IPR005517">
    <property type="entry name" value="Transl_elong_EFG/EF2_IV"/>
</dbReference>
<dbReference type="Pfam" id="PF00679">
    <property type="entry name" value="EFG_C"/>
    <property type="match status" value="1"/>
</dbReference>
<keyword evidence="2" id="KW-0342">GTP-binding</keyword>
<evidence type="ECO:0000256" key="1">
    <source>
        <dbReference type="ARBA" id="ARBA00022741"/>
    </source>
</evidence>
<dbReference type="NCBIfam" id="TIGR00231">
    <property type="entry name" value="small_GTP"/>
    <property type="match status" value="1"/>
</dbReference>
<evidence type="ECO:0000256" key="2">
    <source>
        <dbReference type="ARBA" id="ARBA00023134"/>
    </source>
</evidence>
<dbReference type="SMART" id="SM00889">
    <property type="entry name" value="EFG_IV"/>
    <property type="match status" value="1"/>
</dbReference>
<reference evidence="4" key="1">
    <citation type="submission" date="2018-05" db="EMBL/GenBank/DDBJ databases">
        <authorList>
            <person name="Lanie J.A."/>
            <person name="Ng W.-L."/>
            <person name="Kazmierczak K.M."/>
            <person name="Andrzejewski T.M."/>
            <person name="Davidsen T.M."/>
            <person name="Wayne K.J."/>
            <person name="Tettelin H."/>
            <person name="Glass J.I."/>
            <person name="Rusch D."/>
            <person name="Podicherti R."/>
            <person name="Tsui H.-C.T."/>
            <person name="Winkler M.E."/>
        </authorList>
    </citation>
    <scope>NUCLEOTIDE SEQUENCE</scope>
</reference>
<dbReference type="InterPro" id="IPR014721">
    <property type="entry name" value="Ribsml_uS5_D2-typ_fold_subgr"/>
</dbReference>
<dbReference type="InterPro" id="IPR047872">
    <property type="entry name" value="EFG_IV"/>
</dbReference>
<gene>
    <name evidence="4" type="ORF">METZ01_LOCUS70476</name>
</gene>
<dbReference type="FunFam" id="3.30.70.240:FF:000001">
    <property type="entry name" value="Elongation factor G"/>
    <property type="match status" value="1"/>
</dbReference>
<dbReference type="SUPFAM" id="SSF54980">
    <property type="entry name" value="EF-G C-terminal domain-like"/>
    <property type="match status" value="2"/>
</dbReference>
<dbReference type="FunFam" id="3.30.230.10:FF:000003">
    <property type="entry name" value="Elongation factor G"/>
    <property type="match status" value="1"/>
</dbReference>
<keyword evidence="1" id="KW-0547">Nucleotide-binding</keyword>
<dbReference type="CDD" id="cd04088">
    <property type="entry name" value="EFG_mtEFG_II"/>
    <property type="match status" value="1"/>
</dbReference>
<dbReference type="SMART" id="SM00838">
    <property type="entry name" value="EFG_C"/>
    <property type="match status" value="1"/>
</dbReference>
<dbReference type="InterPro" id="IPR000640">
    <property type="entry name" value="EFG_V-like"/>
</dbReference>
<dbReference type="Gene3D" id="3.30.230.10">
    <property type="match status" value="1"/>
</dbReference>
<dbReference type="Pfam" id="PF00009">
    <property type="entry name" value="GTP_EFTU"/>
    <property type="match status" value="1"/>
</dbReference>
<dbReference type="NCBIfam" id="NF009891">
    <property type="entry name" value="PRK13351.1-1"/>
    <property type="match status" value="1"/>
</dbReference>
<dbReference type="PANTHER" id="PTHR43261:SF6">
    <property type="entry name" value="ELONGATION FACTOR G-LIKE PROTEIN"/>
    <property type="match status" value="1"/>
</dbReference>
<dbReference type="PRINTS" id="PR00315">
    <property type="entry name" value="ELONGATNFCT"/>
</dbReference>
<dbReference type="Gene3D" id="3.30.70.240">
    <property type="match status" value="1"/>
</dbReference>
<accession>A0A381TNH6</accession>
<dbReference type="Pfam" id="PF22042">
    <property type="entry name" value="EF-G_D2"/>
    <property type="match status" value="1"/>
</dbReference>
<name>A0A381TNH6_9ZZZZ</name>
<dbReference type="NCBIfam" id="NF009379">
    <property type="entry name" value="PRK12740.1-3"/>
    <property type="match status" value="1"/>
</dbReference>
<dbReference type="InterPro" id="IPR009022">
    <property type="entry name" value="EFG_III"/>
</dbReference>
<dbReference type="InterPro" id="IPR053905">
    <property type="entry name" value="EF-G-like_DII"/>
</dbReference>
<dbReference type="InterPro" id="IPR041095">
    <property type="entry name" value="EFG_II"/>
</dbReference>
<sequence length="672" mass="72288">MDKYNSDQIRNCAIVSHGGTGKTILAESMLYTAGLITRIGAVEDGNTVSDFEEEEIKRGNSVQASLMAFDWKGTKINLIDTPGFADFRGEVVSAVSAADSVVLVVAAPSGVEVGTQQMWQMASSQGIPRMIFVSKMDRENASLPRVMSSLEDSFGRECVPVQLPVGAEADFTAVINLLDPSSEVPTGLGDQVEAARERLIEAAAESDDELAEKYLEGEEITQEELIRGLRAGLRSGDFVPVLFGASQMSIGIAEILDGIVDLLPAPSESEDAGEPDEPLSAYVFKTTADPYVGKLSYFRVNTGTFSSDSQLWNVSADESERVGQVYATRGKEQEPVASLVAGDIGSVPKLDSALTGHTLGDKGVNLVEMSVNLPNPIYTRAVYPRSKADVDKMSTSLARITEEDPSLDLRREPDTLEILLSGLGDTHLEVSVEKMKRKFGVEIDLETPRIPYRETITSNAAAEFKHKKQSGGHGQYGHVVIQLEPLQKGKGFEFESKVVGGSVPREYIPSVEKGIREGLGSGTIGGFPVTDLKAVLVDGSFHAVDSSGVSFEIAASQALSTGMGKAGAVLLEPIMNVDVIVPDEYTGDIIGDLNSRRGRIQGMAPSSEGFTSIEVEVPYQEILDYATILRSVTQGLGTFDTEFARYEETPQHLVDSAVSANNELIERQNSRA</sequence>
<dbReference type="SUPFAM" id="SSF50447">
    <property type="entry name" value="Translation proteins"/>
    <property type="match status" value="1"/>
</dbReference>